<name>A0A537L516_9BACT</name>
<feature type="transmembrane region" description="Helical" evidence="9">
    <location>
        <begin position="148"/>
        <end position="168"/>
    </location>
</feature>
<dbReference type="SUPFAM" id="SSF81296">
    <property type="entry name" value="E set domains"/>
    <property type="match status" value="1"/>
</dbReference>
<organism evidence="12 13">
    <name type="scientific">Candidatus Segetimicrobium genomatis</name>
    <dbReference type="NCBI Taxonomy" id="2569760"/>
    <lineage>
        <taxon>Bacteria</taxon>
        <taxon>Bacillati</taxon>
        <taxon>Candidatus Sysuimicrobiota</taxon>
        <taxon>Candidatus Sysuimicrobiia</taxon>
        <taxon>Candidatus Sysuimicrobiales</taxon>
        <taxon>Candidatus Segetimicrobiaceae</taxon>
        <taxon>Candidatus Segetimicrobium</taxon>
    </lineage>
</organism>
<gene>
    <name evidence="12" type="ORF">E6G99_11710</name>
</gene>
<feature type="transmembrane region" description="Helical" evidence="9">
    <location>
        <begin position="391"/>
        <end position="411"/>
    </location>
</feature>
<dbReference type="EMBL" id="VBAJ01000285">
    <property type="protein sequence ID" value="TMJ03115.1"/>
    <property type="molecule type" value="Genomic_DNA"/>
</dbReference>
<dbReference type="InterPro" id="IPR014756">
    <property type="entry name" value="Ig_E-set"/>
</dbReference>
<dbReference type="InterPro" id="IPR032694">
    <property type="entry name" value="CopC/D"/>
</dbReference>
<comment type="subcellular location">
    <subcellularLocation>
        <location evidence="1">Cell membrane</location>
        <topology evidence="1">Multi-pass membrane protein</topology>
    </subcellularLocation>
</comment>
<dbReference type="Gene3D" id="2.60.40.1220">
    <property type="match status" value="1"/>
</dbReference>
<feature type="transmembrane region" description="Helical" evidence="9">
    <location>
        <begin position="350"/>
        <end position="370"/>
    </location>
</feature>
<keyword evidence="5" id="KW-0732">Signal</keyword>
<dbReference type="GO" id="GO:0042597">
    <property type="term" value="C:periplasmic space"/>
    <property type="evidence" value="ECO:0007669"/>
    <property type="project" value="InterPro"/>
</dbReference>
<proteinExistence type="predicted"/>
<evidence type="ECO:0000256" key="6">
    <source>
        <dbReference type="ARBA" id="ARBA00022989"/>
    </source>
</evidence>
<dbReference type="InterPro" id="IPR007348">
    <property type="entry name" value="CopC_dom"/>
</dbReference>
<evidence type="ECO:0000256" key="8">
    <source>
        <dbReference type="ARBA" id="ARBA00023136"/>
    </source>
</evidence>
<dbReference type="PANTHER" id="PTHR34820:SF4">
    <property type="entry name" value="INNER MEMBRANE PROTEIN YEBZ"/>
    <property type="match status" value="1"/>
</dbReference>
<keyword evidence="2" id="KW-1003">Cell membrane</keyword>
<feature type="transmembrane region" description="Helical" evidence="9">
    <location>
        <begin position="423"/>
        <end position="443"/>
    </location>
</feature>
<feature type="domain" description="Copper resistance protein D" evidence="11">
    <location>
        <begin position="386"/>
        <end position="486"/>
    </location>
</feature>
<dbReference type="InterPro" id="IPR008457">
    <property type="entry name" value="Cu-R_CopD_dom"/>
</dbReference>
<evidence type="ECO:0008006" key="14">
    <source>
        <dbReference type="Google" id="ProtNLM"/>
    </source>
</evidence>
<feature type="domain" description="CopC" evidence="10">
    <location>
        <begin position="28"/>
        <end position="122"/>
    </location>
</feature>
<keyword evidence="4" id="KW-0479">Metal-binding</keyword>
<dbReference type="GO" id="GO:0005507">
    <property type="term" value="F:copper ion binding"/>
    <property type="evidence" value="ECO:0007669"/>
    <property type="project" value="InterPro"/>
</dbReference>
<keyword evidence="8 9" id="KW-0472">Membrane</keyword>
<evidence type="ECO:0000256" key="1">
    <source>
        <dbReference type="ARBA" id="ARBA00004651"/>
    </source>
</evidence>
<dbReference type="Proteomes" id="UP000318661">
    <property type="component" value="Unassembled WGS sequence"/>
</dbReference>
<keyword evidence="3 9" id="KW-0812">Transmembrane</keyword>
<evidence type="ECO:0000256" key="2">
    <source>
        <dbReference type="ARBA" id="ARBA00022475"/>
    </source>
</evidence>
<evidence type="ECO:0000259" key="10">
    <source>
        <dbReference type="Pfam" id="PF04234"/>
    </source>
</evidence>
<feature type="transmembrane region" description="Helical" evidence="9">
    <location>
        <begin position="464"/>
        <end position="488"/>
    </location>
</feature>
<evidence type="ECO:0000256" key="5">
    <source>
        <dbReference type="ARBA" id="ARBA00022729"/>
    </source>
</evidence>
<protein>
    <recommendedName>
        <fullName evidence="14">Copper resistance protein CopC</fullName>
    </recommendedName>
</protein>
<feature type="transmembrane region" description="Helical" evidence="9">
    <location>
        <begin position="222"/>
        <end position="246"/>
    </location>
</feature>
<evidence type="ECO:0000256" key="4">
    <source>
        <dbReference type="ARBA" id="ARBA00022723"/>
    </source>
</evidence>
<evidence type="ECO:0000313" key="12">
    <source>
        <dbReference type="EMBL" id="TMJ03115.1"/>
    </source>
</evidence>
<dbReference type="PANTHER" id="PTHR34820">
    <property type="entry name" value="INNER MEMBRANE PROTEIN YEBZ"/>
    <property type="match status" value="1"/>
</dbReference>
<feature type="transmembrane region" description="Helical" evidence="9">
    <location>
        <begin position="258"/>
        <end position="279"/>
    </location>
</feature>
<evidence type="ECO:0000256" key="7">
    <source>
        <dbReference type="ARBA" id="ARBA00023008"/>
    </source>
</evidence>
<dbReference type="GO" id="GO:0046688">
    <property type="term" value="P:response to copper ion"/>
    <property type="evidence" value="ECO:0007669"/>
    <property type="project" value="InterPro"/>
</dbReference>
<keyword evidence="7" id="KW-0186">Copper</keyword>
<dbReference type="AlphaFoldDB" id="A0A537L516"/>
<dbReference type="Pfam" id="PF05425">
    <property type="entry name" value="CopD"/>
    <property type="match status" value="1"/>
</dbReference>
<keyword evidence="6 9" id="KW-1133">Transmembrane helix</keyword>
<evidence type="ECO:0000259" key="11">
    <source>
        <dbReference type="Pfam" id="PF05425"/>
    </source>
</evidence>
<evidence type="ECO:0000256" key="9">
    <source>
        <dbReference type="SAM" id="Phobius"/>
    </source>
</evidence>
<dbReference type="Pfam" id="PF04234">
    <property type="entry name" value="CopC"/>
    <property type="match status" value="1"/>
</dbReference>
<dbReference type="InterPro" id="IPR014755">
    <property type="entry name" value="Cu-Rt/internalin_Ig-like"/>
</dbReference>
<evidence type="ECO:0000313" key="13">
    <source>
        <dbReference type="Proteomes" id="UP000318661"/>
    </source>
</evidence>
<dbReference type="GO" id="GO:0006825">
    <property type="term" value="P:copper ion transport"/>
    <property type="evidence" value="ECO:0007669"/>
    <property type="project" value="InterPro"/>
</dbReference>
<comment type="caution">
    <text evidence="12">The sequence shown here is derived from an EMBL/GenBank/DDBJ whole genome shotgun (WGS) entry which is preliminary data.</text>
</comment>
<sequence>MRIWREGVRAALGAALVLAVVVGTASAHSILQRSIPSANASLSTPPRQVVLVFSEPVVAGLSTATVVDRQGAVVSQAVAVAGDGRALAISVGPLATGVYTVRWRVLSATDGHTTSGFLLFGVGERLPAGGAAGAGLIGPPVSQVLVRWVNFAAAMLLAGTVFFEFLILRPLRPRPDTSGVLRAATVTSAAVLLVGLTGEFVLEAAILLDTPVTGVWRSGTLWTLLGGTKTGWSTLARAAGAIILLIPPSSSGRILRAAMLIWCVIVGVTAGLLGGPVALVGSVHLAALVLVASVYGLVSVMAAVIVPKIPDAAVPEFPIVAPIAAAAMLAGITVSSHAVGSGPAAAVLDWLHLLGTSLWVGGLAPLWLVLRHVPAADRASVARILVPRFSRLAAMAVGILLVTGVYSALVHVGSLPALTVTPYGRTLLVKLLFVILAVALGAYHRFVMRPRLEGPQPADHAPRAFLRSLAAEAVLGAVILLAVALLTITPPAAVTMPVAARAPLVLAGLASAFRVDLTISPAEPGWNRFEAMVRTGEEPVPPEGTRILLRLTKLDEDLDPVTVTLQPDGGRFTAEGGELGVPGWWEVQVIVRQRGTRDATTLFSLKLGSVSGRPDAQARRILMQARETASRVRTWREREQITDGSAGVTVTDLEMMKPDRVHYRTAGGAEAVIIGVTRLYRQGGGPWERDMLPSAIVLLGPYVSYLNNATAISLGRMGRCDEERCRIVTWTLSSGNASFAAWIGLDTFRIYRLYMAAPFHYMTTQAFDLNAPLRINPP</sequence>
<dbReference type="GO" id="GO:0005886">
    <property type="term" value="C:plasma membrane"/>
    <property type="evidence" value="ECO:0007669"/>
    <property type="project" value="UniProtKB-SubCell"/>
</dbReference>
<accession>A0A537L516</accession>
<evidence type="ECO:0000256" key="3">
    <source>
        <dbReference type="ARBA" id="ARBA00022692"/>
    </source>
</evidence>
<reference evidence="12 13" key="1">
    <citation type="journal article" date="2019" name="Nat. Microbiol.">
        <title>Mediterranean grassland soil C-N compound turnover is dependent on rainfall and depth, and is mediated by genomically divergent microorganisms.</title>
        <authorList>
            <person name="Diamond S."/>
            <person name="Andeer P.F."/>
            <person name="Li Z."/>
            <person name="Crits-Christoph A."/>
            <person name="Burstein D."/>
            <person name="Anantharaman K."/>
            <person name="Lane K.R."/>
            <person name="Thomas B.C."/>
            <person name="Pan C."/>
            <person name="Northen T.R."/>
            <person name="Banfield J.F."/>
        </authorList>
    </citation>
    <scope>NUCLEOTIDE SEQUENCE [LARGE SCALE GENOMIC DNA]</scope>
    <source>
        <strain evidence="12">NP_2</strain>
    </source>
</reference>
<feature type="transmembrane region" description="Helical" evidence="9">
    <location>
        <begin position="285"/>
        <end position="307"/>
    </location>
</feature>
<feature type="transmembrane region" description="Helical" evidence="9">
    <location>
        <begin position="180"/>
        <end position="202"/>
    </location>
</feature>
<feature type="transmembrane region" description="Helical" evidence="9">
    <location>
        <begin position="319"/>
        <end position="338"/>
    </location>
</feature>